<evidence type="ECO:0000313" key="4">
    <source>
        <dbReference type="EMBL" id="AWL29894.1"/>
    </source>
</evidence>
<protein>
    <submittedName>
        <fullName evidence="4">DUF4124 domain-containing protein</fullName>
    </submittedName>
</protein>
<reference evidence="4" key="1">
    <citation type="submission" date="2019-08" db="EMBL/GenBank/DDBJ databases">
        <title>The complete genome of Acinetobacter defluvii strain WCHAD010030.</title>
        <authorList>
            <person name="Hu Y."/>
            <person name="Qin J."/>
            <person name="Feng Y."/>
            <person name="Zong Z."/>
        </authorList>
    </citation>
    <scope>NUCLEOTIDE SEQUENCE</scope>
    <source>
        <strain evidence="4">WCHA30</strain>
    </source>
</reference>
<dbReference type="Proteomes" id="UP000245977">
    <property type="component" value="Chromosome"/>
</dbReference>
<dbReference type="OrthoDB" id="7068596at2"/>
<feature type="chain" id="PRO_5015430229" evidence="2">
    <location>
        <begin position="30"/>
        <end position="117"/>
    </location>
</feature>
<evidence type="ECO:0000259" key="3">
    <source>
        <dbReference type="Pfam" id="PF13511"/>
    </source>
</evidence>
<dbReference type="KEGG" id="adv:DJ533_15630"/>
<dbReference type="Pfam" id="PF13511">
    <property type="entry name" value="DUF4124"/>
    <property type="match status" value="1"/>
</dbReference>
<sequence length="117" mass="12630">MQNLKQLKTHLISFGVLLLAGSMSPQSFAKEFYKWVDSNGSTHYSANPPPKNARHKTKVETYGHNVSGSTSSATPVDTPPTTPPQNTTPSQVEAPKADQQSEANAALQKGQLERAPQ</sequence>
<gene>
    <name evidence="4" type="ORF">DJ533_15630</name>
</gene>
<accession>A0A2S2FG21</accession>
<keyword evidence="2" id="KW-0732">Signal</keyword>
<feature type="region of interest" description="Disordered" evidence="1">
    <location>
        <begin position="39"/>
        <end position="117"/>
    </location>
</feature>
<dbReference type="STRING" id="1871111.GCA_001704615_00500"/>
<feature type="domain" description="DUF4124" evidence="3">
    <location>
        <begin position="23"/>
        <end position="62"/>
    </location>
</feature>
<evidence type="ECO:0000256" key="1">
    <source>
        <dbReference type="SAM" id="MobiDB-lite"/>
    </source>
</evidence>
<name>A0A2S2FG21_9GAMM</name>
<evidence type="ECO:0000313" key="5">
    <source>
        <dbReference type="Proteomes" id="UP000245977"/>
    </source>
</evidence>
<proteinExistence type="predicted"/>
<dbReference type="InterPro" id="IPR025392">
    <property type="entry name" value="DUF4124"/>
</dbReference>
<dbReference type="RefSeq" id="WP_065994409.1">
    <property type="nucleotide sequence ID" value="NZ_CP029397.2"/>
</dbReference>
<feature type="signal peptide" evidence="2">
    <location>
        <begin position="1"/>
        <end position="29"/>
    </location>
</feature>
<dbReference type="EMBL" id="CP029397">
    <property type="protein sequence ID" value="AWL29894.1"/>
    <property type="molecule type" value="Genomic_DNA"/>
</dbReference>
<keyword evidence="5" id="KW-1185">Reference proteome</keyword>
<evidence type="ECO:0000256" key="2">
    <source>
        <dbReference type="SAM" id="SignalP"/>
    </source>
</evidence>
<organism evidence="4 5">
    <name type="scientific">Acinetobacter defluvii</name>
    <dbReference type="NCBI Taxonomy" id="1871111"/>
    <lineage>
        <taxon>Bacteria</taxon>
        <taxon>Pseudomonadati</taxon>
        <taxon>Pseudomonadota</taxon>
        <taxon>Gammaproteobacteria</taxon>
        <taxon>Moraxellales</taxon>
        <taxon>Moraxellaceae</taxon>
        <taxon>Acinetobacter</taxon>
    </lineage>
</organism>
<dbReference type="AlphaFoldDB" id="A0A2S2FG21"/>